<dbReference type="EMBL" id="GBRH01232286">
    <property type="protein sequence ID" value="JAD65609.1"/>
    <property type="molecule type" value="Transcribed_RNA"/>
</dbReference>
<sequence>MKIYWNGIFWIDLA</sequence>
<reference evidence="1" key="2">
    <citation type="journal article" date="2015" name="Data Brief">
        <title>Shoot transcriptome of the giant reed, Arundo donax.</title>
        <authorList>
            <person name="Barrero R.A."/>
            <person name="Guerrero F.D."/>
            <person name="Moolhuijzen P."/>
            <person name="Goolsby J.A."/>
            <person name="Tidwell J."/>
            <person name="Bellgard S.E."/>
            <person name="Bellgard M.I."/>
        </authorList>
    </citation>
    <scope>NUCLEOTIDE SEQUENCE</scope>
    <source>
        <tissue evidence="1">Shoot tissue taken approximately 20 cm above the soil surface</tissue>
    </source>
</reference>
<protein>
    <submittedName>
        <fullName evidence="1">Uncharacterized protein</fullName>
    </submittedName>
</protein>
<accession>A0A0A9BNY4</accession>
<organism evidence="1">
    <name type="scientific">Arundo donax</name>
    <name type="common">Giant reed</name>
    <name type="synonym">Donax arundinaceus</name>
    <dbReference type="NCBI Taxonomy" id="35708"/>
    <lineage>
        <taxon>Eukaryota</taxon>
        <taxon>Viridiplantae</taxon>
        <taxon>Streptophyta</taxon>
        <taxon>Embryophyta</taxon>
        <taxon>Tracheophyta</taxon>
        <taxon>Spermatophyta</taxon>
        <taxon>Magnoliopsida</taxon>
        <taxon>Liliopsida</taxon>
        <taxon>Poales</taxon>
        <taxon>Poaceae</taxon>
        <taxon>PACMAD clade</taxon>
        <taxon>Arundinoideae</taxon>
        <taxon>Arundineae</taxon>
        <taxon>Arundo</taxon>
    </lineage>
</organism>
<name>A0A0A9BNY4_ARUDO</name>
<evidence type="ECO:0000313" key="1">
    <source>
        <dbReference type="EMBL" id="JAD65609.1"/>
    </source>
</evidence>
<reference evidence="1" key="1">
    <citation type="submission" date="2014-09" db="EMBL/GenBank/DDBJ databases">
        <authorList>
            <person name="Magalhaes I.L.F."/>
            <person name="Oliveira U."/>
            <person name="Santos F.R."/>
            <person name="Vidigal T.H.D.A."/>
            <person name="Brescovit A.D."/>
            <person name="Santos A.J."/>
        </authorList>
    </citation>
    <scope>NUCLEOTIDE SEQUENCE</scope>
    <source>
        <tissue evidence="1">Shoot tissue taken approximately 20 cm above the soil surface</tissue>
    </source>
</reference>
<proteinExistence type="predicted"/>